<feature type="transmembrane region" description="Helical" evidence="4">
    <location>
        <begin position="81"/>
        <end position="101"/>
    </location>
</feature>
<keyword evidence="6" id="KW-0547">Nucleotide-binding</keyword>
<dbReference type="GO" id="GO:0000160">
    <property type="term" value="P:phosphorelay signal transduction system"/>
    <property type="evidence" value="ECO:0007669"/>
    <property type="project" value="UniProtKB-KW"/>
</dbReference>
<name>A0A3G5EA91_9ACTN</name>
<dbReference type="InterPro" id="IPR003594">
    <property type="entry name" value="HATPase_dom"/>
</dbReference>
<evidence type="ECO:0000256" key="2">
    <source>
        <dbReference type="ARBA" id="ARBA00022777"/>
    </source>
</evidence>
<keyword evidence="4" id="KW-1133">Transmembrane helix</keyword>
<feature type="transmembrane region" description="Helical" evidence="4">
    <location>
        <begin position="21"/>
        <end position="42"/>
    </location>
</feature>
<reference evidence="6" key="1">
    <citation type="submission" date="2018-02" db="EMBL/GenBank/DDBJ databases">
        <authorList>
            <person name="Zhang L."/>
        </authorList>
    </citation>
    <scope>NUCLEOTIDE SEQUENCE</scope>
    <source>
        <strain evidence="6">XM-4-3</strain>
    </source>
</reference>
<keyword evidence="3" id="KW-0902">Two-component regulatory system</keyword>
<keyword evidence="2" id="KW-0418">Kinase</keyword>
<evidence type="ECO:0000313" key="6">
    <source>
        <dbReference type="EMBL" id="AYW35135.1"/>
    </source>
</evidence>
<proteinExistence type="predicted"/>
<evidence type="ECO:0000256" key="1">
    <source>
        <dbReference type="ARBA" id="ARBA00022679"/>
    </source>
</evidence>
<keyword evidence="1" id="KW-0808">Transferase</keyword>
<dbReference type="GO" id="GO:0005524">
    <property type="term" value="F:ATP binding"/>
    <property type="evidence" value="ECO:0007669"/>
    <property type="project" value="UniProtKB-KW"/>
</dbReference>
<feature type="transmembrane region" description="Helical" evidence="4">
    <location>
        <begin position="156"/>
        <end position="173"/>
    </location>
</feature>
<keyword evidence="4" id="KW-0812">Transmembrane</keyword>
<dbReference type="CDD" id="cd16917">
    <property type="entry name" value="HATPase_UhpB-NarQ-NarX-like"/>
    <property type="match status" value="1"/>
</dbReference>
<dbReference type="AlphaFoldDB" id="A0A3G5EA91"/>
<feature type="transmembrane region" description="Helical" evidence="4">
    <location>
        <begin position="54"/>
        <end position="74"/>
    </location>
</feature>
<dbReference type="EMBL" id="MH005229">
    <property type="protein sequence ID" value="AYW35135.1"/>
    <property type="molecule type" value="Genomic_DNA"/>
</dbReference>
<dbReference type="InterPro" id="IPR050482">
    <property type="entry name" value="Sensor_HK_TwoCompSys"/>
</dbReference>
<dbReference type="Pfam" id="PF02518">
    <property type="entry name" value="HATPase_c"/>
    <property type="match status" value="1"/>
</dbReference>
<accession>A0A3G5EA91</accession>
<dbReference type="PANTHER" id="PTHR24421">
    <property type="entry name" value="NITRATE/NITRITE SENSOR PROTEIN NARX-RELATED"/>
    <property type="match status" value="1"/>
</dbReference>
<protein>
    <submittedName>
        <fullName evidence="6">ATP-binding protein</fullName>
    </submittedName>
</protein>
<sequence>MTRGDGPVRSGPGPSEYALAYAVRGFAVALRCGAVAVVVVAALVDDADDGVSRLWQPVVLGGLVLWAVFFAVAATRYGLGLPLLIGDSAVVALVMLLQPWVVPVSSVIDETTWAIMLAGTAVFVALLSAGQVTGMLLGAAVIAAYVVGVPAETSQVRTLIVQVTALSVIMWLLRRGGRRADVIVAVRDRERRRAMLAAARRSDERLHRFQVHDSVLSTLSMVASGAVPADSPALRRDARRALEVMERFSGGWVDAPAEPVDLAEHLLDLTAHLSVPVAVDLVAVPGGAGLEVPAPVAAAITGGVGEALRNVDRHAGVSRARVRAERHDGDGSVTVTVSDEGRGFAPGDVQDGRLGIRHSIVERMTTVGGRATVTSRPGAGTEITLRWPHG</sequence>
<evidence type="ECO:0000256" key="3">
    <source>
        <dbReference type="ARBA" id="ARBA00023012"/>
    </source>
</evidence>
<keyword evidence="6" id="KW-0067">ATP-binding</keyword>
<dbReference type="InterPro" id="IPR036890">
    <property type="entry name" value="HATPase_C_sf"/>
</dbReference>
<dbReference type="GO" id="GO:0016301">
    <property type="term" value="F:kinase activity"/>
    <property type="evidence" value="ECO:0007669"/>
    <property type="project" value="UniProtKB-KW"/>
</dbReference>
<dbReference type="Gene3D" id="3.30.565.10">
    <property type="entry name" value="Histidine kinase-like ATPase, C-terminal domain"/>
    <property type="match status" value="1"/>
</dbReference>
<feature type="domain" description="Histidine kinase/HSP90-like ATPase" evidence="5">
    <location>
        <begin position="304"/>
        <end position="388"/>
    </location>
</feature>
<organism evidence="6">
    <name type="scientific">Actinomadura sp. XM-4-3</name>
    <dbReference type="NCBI Taxonomy" id="1430130"/>
    <lineage>
        <taxon>Bacteria</taxon>
        <taxon>Bacillati</taxon>
        <taxon>Actinomycetota</taxon>
        <taxon>Actinomycetes</taxon>
        <taxon>Streptosporangiales</taxon>
        <taxon>Thermomonosporaceae</taxon>
        <taxon>Actinomadura</taxon>
    </lineage>
</organism>
<feature type="transmembrane region" description="Helical" evidence="4">
    <location>
        <begin position="113"/>
        <end position="144"/>
    </location>
</feature>
<evidence type="ECO:0000256" key="4">
    <source>
        <dbReference type="SAM" id="Phobius"/>
    </source>
</evidence>
<dbReference type="SUPFAM" id="SSF55874">
    <property type="entry name" value="ATPase domain of HSP90 chaperone/DNA topoisomerase II/histidine kinase"/>
    <property type="match status" value="1"/>
</dbReference>
<keyword evidence="4" id="KW-0472">Membrane</keyword>
<evidence type="ECO:0000259" key="5">
    <source>
        <dbReference type="Pfam" id="PF02518"/>
    </source>
</evidence>